<dbReference type="Gene3D" id="1.20.58.520">
    <property type="entry name" value="Amidohydrolase"/>
    <property type="match status" value="1"/>
</dbReference>
<dbReference type="EMBL" id="FQUX01000002">
    <property type="protein sequence ID" value="SHF01451.1"/>
    <property type="molecule type" value="Genomic_DNA"/>
</dbReference>
<sequence>MNRINIIVILTFTFLISLQGCGQKQATDIQSTRIDISDYSQSFISFDSPNIALSNVKIIDGTGNPSKNSQTVLMENGIIVGIGDANDIQIADDFFELNLSGRTIIPGIIGMHNHMRIPESAMLSTSPKLYLASGVTTIQTCGTGNPFEELAIAKSIDRGEQPGPEIINSGPYFTGPEGKSNFIRFTNEKMVRDTIRYWASKGVQWLKVYRNTRPQDLKVIVDEAHRNNLKVTGHLCATTFTEAAEIGIDAIEHGFIHSYDHATERETGVCSKNNDFRTNLDIDSDTVKDVQQNLINNGVALGSTLAIFEAQANVMADARDLEVMAPIHKEAYHQRKLRKKEQGNDWYFKPEWLAKSMAYELQFFRQGGLLVAGLDPGLHNMPGFGDQKNYELFIEAGFKPEEALQVMTSNGAKLLSRTDIGTIEKGKLANIVVLNGDLERNPKVIREVEIVFKNGIGFDPNKLIESAKGNVGSETDNTMVYFGQKTPSNEPEIFAPNIISKPNRHEFGCTISGDGNEFYFGVDNNGVTEIHYTNLLEGVWSPPSKLFDSASISYNDPMLSSDEKRLYFISNRSLNEDITKDDMDIWYVERVNKQSNWSEPINLGLPINSPLNEYYASFTNDGTLYFASQDKTLNAPNYAYDINRSKYVNGKFVKPELLSESINTNRYEADVFIAPDESYMIFCSIRKIGKGQGDLYISFKDKDGKWGDAVNMGSTINTEKHELCPFVTKDGKYLFYSSNNDIYWVSTKILDNYRA</sequence>
<dbReference type="Pfam" id="PF07676">
    <property type="entry name" value="PD40"/>
    <property type="match status" value="4"/>
</dbReference>
<evidence type="ECO:0000259" key="1">
    <source>
        <dbReference type="Pfam" id="PF01979"/>
    </source>
</evidence>
<dbReference type="Gene3D" id="2.30.40.10">
    <property type="entry name" value="Urease, subunit C, domain 1"/>
    <property type="match status" value="1"/>
</dbReference>
<gene>
    <name evidence="2" type="ORF">SAMN03080594_102339</name>
</gene>
<organism evidence="2 3">
    <name type="scientific">Arenibacter palladensis</name>
    <dbReference type="NCBI Taxonomy" id="237373"/>
    <lineage>
        <taxon>Bacteria</taxon>
        <taxon>Pseudomonadati</taxon>
        <taxon>Bacteroidota</taxon>
        <taxon>Flavobacteriia</taxon>
        <taxon>Flavobacteriales</taxon>
        <taxon>Flavobacteriaceae</taxon>
        <taxon>Arenibacter</taxon>
    </lineage>
</organism>
<evidence type="ECO:0000313" key="2">
    <source>
        <dbReference type="EMBL" id="SHF01451.1"/>
    </source>
</evidence>
<dbReference type="Proteomes" id="UP000184406">
    <property type="component" value="Unassembled WGS sequence"/>
</dbReference>
<dbReference type="AlphaFoldDB" id="A0A1M4Y6Q6"/>
<reference evidence="3" key="1">
    <citation type="submission" date="2016-11" db="EMBL/GenBank/DDBJ databases">
        <authorList>
            <person name="Varghese N."/>
            <person name="Submissions S."/>
        </authorList>
    </citation>
    <scope>NUCLEOTIDE SEQUENCE [LARGE SCALE GENOMIC DNA]</scope>
    <source>
        <strain evidence="3">DSM 17539</strain>
    </source>
</reference>
<dbReference type="GO" id="GO:0016810">
    <property type="term" value="F:hydrolase activity, acting on carbon-nitrogen (but not peptide) bonds"/>
    <property type="evidence" value="ECO:0007669"/>
    <property type="project" value="InterPro"/>
</dbReference>
<dbReference type="InterPro" id="IPR011659">
    <property type="entry name" value="WD40"/>
</dbReference>
<feature type="domain" description="Amidohydrolase-related" evidence="1">
    <location>
        <begin position="103"/>
        <end position="300"/>
    </location>
</feature>
<dbReference type="Pfam" id="PF01979">
    <property type="entry name" value="Amidohydro_1"/>
    <property type="match status" value="2"/>
</dbReference>
<dbReference type="PROSITE" id="PS51257">
    <property type="entry name" value="PROKAR_LIPOPROTEIN"/>
    <property type="match status" value="1"/>
</dbReference>
<feature type="domain" description="Amidohydrolase-related" evidence="1">
    <location>
        <begin position="395"/>
        <end position="454"/>
    </location>
</feature>
<dbReference type="SUPFAM" id="SSF82171">
    <property type="entry name" value="DPP6 N-terminal domain-like"/>
    <property type="match status" value="1"/>
</dbReference>
<dbReference type="SUPFAM" id="SSF51556">
    <property type="entry name" value="Metallo-dependent hydrolases"/>
    <property type="match status" value="1"/>
</dbReference>
<dbReference type="Gene3D" id="3.40.50.10910">
    <property type="entry name" value="Amidohydrolase"/>
    <property type="match status" value="1"/>
</dbReference>
<protein>
    <submittedName>
        <fullName evidence="2">Imidazolonepropionase</fullName>
    </submittedName>
</protein>
<dbReference type="SUPFAM" id="SSF51338">
    <property type="entry name" value="Composite domain of metallo-dependent hydrolases"/>
    <property type="match status" value="1"/>
</dbReference>
<dbReference type="RefSeq" id="WP_084532533.1">
    <property type="nucleotide sequence ID" value="NZ_FQUX01000002.1"/>
</dbReference>
<dbReference type="PANTHER" id="PTHR43135:SF3">
    <property type="entry name" value="ALPHA-D-RIBOSE 1-METHYLPHOSPHONATE 5-TRIPHOSPHATE DIPHOSPHATASE"/>
    <property type="match status" value="1"/>
</dbReference>
<evidence type="ECO:0000313" key="3">
    <source>
        <dbReference type="Proteomes" id="UP000184406"/>
    </source>
</evidence>
<accession>A0A1M4Y6Q6</accession>
<dbReference type="InterPro" id="IPR011059">
    <property type="entry name" value="Metal-dep_hydrolase_composite"/>
</dbReference>
<name>A0A1M4Y6Q6_9FLAO</name>
<dbReference type="InterPro" id="IPR051781">
    <property type="entry name" value="Metallo-dep_Hydrolase"/>
</dbReference>
<dbReference type="InterPro" id="IPR011042">
    <property type="entry name" value="6-blade_b-propeller_TolB-like"/>
</dbReference>
<proteinExistence type="predicted"/>
<keyword evidence="3" id="KW-1185">Reference proteome</keyword>
<dbReference type="InterPro" id="IPR032466">
    <property type="entry name" value="Metal_Hydrolase"/>
</dbReference>
<dbReference type="OrthoDB" id="9797498at2"/>
<dbReference type="Gene3D" id="2.120.10.30">
    <property type="entry name" value="TolB, C-terminal domain"/>
    <property type="match status" value="1"/>
</dbReference>
<dbReference type="InterPro" id="IPR006680">
    <property type="entry name" value="Amidohydro-rel"/>
</dbReference>
<dbReference type="PANTHER" id="PTHR43135">
    <property type="entry name" value="ALPHA-D-RIBOSE 1-METHYLPHOSPHONATE 5-TRIPHOSPHATE DIPHOSPHATASE"/>
    <property type="match status" value="1"/>
</dbReference>
<dbReference type="Gene3D" id="3.30.110.90">
    <property type="entry name" value="Amidohydrolase"/>
    <property type="match status" value="1"/>
</dbReference>